<dbReference type="Gene3D" id="3.40.50.12780">
    <property type="entry name" value="N-terminal domain of ligase-like"/>
    <property type="match status" value="1"/>
</dbReference>
<dbReference type="Gene3D" id="3.30.300.30">
    <property type="match status" value="1"/>
</dbReference>
<protein>
    <submittedName>
        <fullName evidence="5">Acyl--CoA ligase</fullName>
    </submittedName>
</protein>
<dbReference type="PROSITE" id="PS00455">
    <property type="entry name" value="AMP_BINDING"/>
    <property type="match status" value="1"/>
</dbReference>
<dbReference type="PANTHER" id="PTHR43201">
    <property type="entry name" value="ACYL-COA SYNTHETASE"/>
    <property type="match status" value="1"/>
</dbReference>
<comment type="similarity">
    <text evidence="1">Belongs to the ATP-dependent AMP-binding enzyme family.</text>
</comment>
<dbReference type="AlphaFoldDB" id="A0A6C0VFU5"/>
<feature type="domain" description="AMP-binding enzyme C-terminal" evidence="4">
    <location>
        <begin position="405"/>
        <end position="478"/>
    </location>
</feature>
<dbReference type="GO" id="GO:0031956">
    <property type="term" value="F:medium-chain fatty acid-CoA ligase activity"/>
    <property type="evidence" value="ECO:0007669"/>
    <property type="project" value="TreeGrafter"/>
</dbReference>
<dbReference type="EMBL" id="CP042908">
    <property type="protein sequence ID" value="QIB90261.1"/>
    <property type="molecule type" value="Genomic_DNA"/>
</dbReference>
<evidence type="ECO:0000259" key="3">
    <source>
        <dbReference type="Pfam" id="PF00501"/>
    </source>
</evidence>
<name>A0A6C0VFU5_METMZ</name>
<proteinExistence type="inferred from homology"/>
<accession>A0A6C0VFU5</accession>
<dbReference type="InterPro" id="IPR045851">
    <property type="entry name" value="AMP-bd_C_sf"/>
</dbReference>
<dbReference type="Pfam" id="PF00501">
    <property type="entry name" value="AMP-binding"/>
    <property type="match status" value="1"/>
</dbReference>
<dbReference type="InterPro" id="IPR020845">
    <property type="entry name" value="AMP-binding_CS"/>
</dbReference>
<dbReference type="InterPro" id="IPR042099">
    <property type="entry name" value="ANL_N_sf"/>
</dbReference>
<reference evidence="5 6" key="1">
    <citation type="journal article" date="2020" name="Environ. Microbiol. Rep.">
        <title>Redox cycling of Fe(II) and Fe(III) in magnetite accelerates aceticlastic methanogenesis by Methanosarcina mazei.</title>
        <authorList>
            <person name="Wang H."/>
            <person name="Byrne J.M."/>
            <person name="Liu P."/>
            <person name="Liu J."/>
            <person name="Dong X."/>
            <person name="Lu Y."/>
        </authorList>
    </citation>
    <scope>NUCLEOTIDE SEQUENCE [LARGE SCALE GENOMIC DNA]</scope>
    <source>
        <strain evidence="6">zm-15</strain>
    </source>
</reference>
<gene>
    <name evidence="5" type="ORF">FQU78_03595</name>
</gene>
<evidence type="ECO:0000256" key="1">
    <source>
        <dbReference type="ARBA" id="ARBA00006432"/>
    </source>
</evidence>
<dbReference type="PANTHER" id="PTHR43201:SF5">
    <property type="entry name" value="MEDIUM-CHAIN ACYL-COA LIGASE ACSF2, MITOCHONDRIAL"/>
    <property type="match status" value="1"/>
</dbReference>
<dbReference type="Pfam" id="PF13193">
    <property type="entry name" value="AMP-binding_C"/>
    <property type="match status" value="1"/>
</dbReference>
<evidence type="ECO:0000256" key="2">
    <source>
        <dbReference type="ARBA" id="ARBA00022598"/>
    </source>
</evidence>
<sequence length="495" mass="55055">MRGMRIDAYIAEHARKNPDQLALEDGKKSISYSCLDEDINKVASSLDGFEHCKFAILAESGIQYVKILMAVYRSGNIAIPLPIEMQGRSLERILDTACINNIIATKKQYSRFGDGFFERFGTVIVVSDDTSVETLSRRMILERNDPRLRLVLYTSGTTGTPKGVMLSDKNLVSNARSITGILSIGSKDKAALVISPHHAFGNSIINSHLMAGSSIQIGTMNFIDPVFSLIESGVSIFYGVPSTYRILLKYPERFRKAFQNVRTAASAGGAMDRTIVRSIRELSPDTQILPMYGQTEATARLSYLPAEDVDEFIDTIGKAIPGVTLEVFDSENKPVEPGVTGELVARGDNILLGYLNDEAATEKKIIDEWLHTGDLAQKLRCGYIKLLGRKDDLIKIGDHRVNPREIEKEIEMNNEVSSVFVVPVSHELMGNAISLMVIPNERTEIDAIFSFCRKNLPGYLYPREILFIDHLPLSENGKISNRSIIEEYQHVKASM</sequence>
<feature type="domain" description="AMP-dependent synthetase/ligase" evidence="3">
    <location>
        <begin position="11"/>
        <end position="355"/>
    </location>
</feature>
<keyword evidence="2 5" id="KW-0436">Ligase</keyword>
<evidence type="ECO:0000313" key="6">
    <source>
        <dbReference type="Proteomes" id="UP000467371"/>
    </source>
</evidence>
<evidence type="ECO:0000259" key="4">
    <source>
        <dbReference type="Pfam" id="PF13193"/>
    </source>
</evidence>
<dbReference type="Proteomes" id="UP000467371">
    <property type="component" value="Chromosome"/>
</dbReference>
<dbReference type="CDD" id="cd04433">
    <property type="entry name" value="AFD_class_I"/>
    <property type="match status" value="1"/>
</dbReference>
<evidence type="ECO:0000313" key="5">
    <source>
        <dbReference type="EMBL" id="QIB90261.1"/>
    </source>
</evidence>
<dbReference type="GO" id="GO:0006631">
    <property type="term" value="P:fatty acid metabolic process"/>
    <property type="evidence" value="ECO:0007669"/>
    <property type="project" value="TreeGrafter"/>
</dbReference>
<dbReference type="InterPro" id="IPR025110">
    <property type="entry name" value="AMP-bd_C"/>
</dbReference>
<organism evidence="5 6">
    <name type="scientific">Methanosarcina mazei</name>
    <name type="common">Methanosarcina frisia</name>
    <dbReference type="NCBI Taxonomy" id="2209"/>
    <lineage>
        <taxon>Archaea</taxon>
        <taxon>Methanobacteriati</taxon>
        <taxon>Methanobacteriota</taxon>
        <taxon>Stenosarchaea group</taxon>
        <taxon>Methanomicrobia</taxon>
        <taxon>Methanosarcinales</taxon>
        <taxon>Methanosarcinaceae</taxon>
        <taxon>Methanosarcina</taxon>
    </lineage>
</organism>
<dbReference type="InterPro" id="IPR000873">
    <property type="entry name" value="AMP-dep_synth/lig_dom"/>
</dbReference>
<dbReference type="SUPFAM" id="SSF56801">
    <property type="entry name" value="Acetyl-CoA synthetase-like"/>
    <property type="match status" value="1"/>
</dbReference>